<dbReference type="InterPro" id="IPR036869">
    <property type="entry name" value="J_dom_sf"/>
</dbReference>
<feature type="domain" description="J" evidence="1">
    <location>
        <begin position="85"/>
        <end position="148"/>
    </location>
</feature>
<keyword evidence="3" id="KW-1185">Reference proteome</keyword>
<proteinExistence type="predicted"/>
<evidence type="ECO:0000313" key="2">
    <source>
        <dbReference type="EMBL" id="KAK3220629.1"/>
    </source>
</evidence>
<dbReference type="InterPro" id="IPR001623">
    <property type="entry name" value="DnaJ_domain"/>
</dbReference>
<evidence type="ECO:0000259" key="1">
    <source>
        <dbReference type="PROSITE" id="PS50076"/>
    </source>
</evidence>
<dbReference type="Pfam" id="PF00226">
    <property type="entry name" value="DnaJ"/>
    <property type="match status" value="1"/>
</dbReference>
<comment type="caution">
    <text evidence="2">The sequence shown here is derived from an EMBL/GenBank/DDBJ whole genome shotgun (WGS) entry which is preliminary data.</text>
</comment>
<organism evidence="2 3">
    <name type="scientific">Dipteronia sinensis</name>
    <dbReference type="NCBI Taxonomy" id="43782"/>
    <lineage>
        <taxon>Eukaryota</taxon>
        <taxon>Viridiplantae</taxon>
        <taxon>Streptophyta</taxon>
        <taxon>Embryophyta</taxon>
        <taxon>Tracheophyta</taxon>
        <taxon>Spermatophyta</taxon>
        <taxon>Magnoliopsida</taxon>
        <taxon>eudicotyledons</taxon>
        <taxon>Gunneridae</taxon>
        <taxon>Pentapetalae</taxon>
        <taxon>rosids</taxon>
        <taxon>malvids</taxon>
        <taxon>Sapindales</taxon>
        <taxon>Sapindaceae</taxon>
        <taxon>Hippocastanoideae</taxon>
        <taxon>Acereae</taxon>
        <taxon>Dipteronia</taxon>
    </lineage>
</organism>
<dbReference type="Proteomes" id="UP001281410">
    <property type="component" value="Unassembled WGS sequence"/>
</dbReference>
<dbReference type="Gene3D" id="1.10.287.110">
    <property type="entry name" value="DnaJ domain"/>
    <property type="match status" value="1"/>
</dbReference>
<sequence>MLLPPQEYLFNDLDREAVKSLLGNLSKEDDEFCKNKAEELFKQKNIDMAIYSINLAFVKNPKRIQTYRPYFKAYVVHKIASKVNNWYAVLGIKDVTGGIDDIKKQYNRLASALRSCPSVASESALRLVNVAWAVLSQPKLREAYDNHLFNSSEFLEYVSLSSSYSKPAAQRNA</sequence>
<dbReference type="AlphaFoldDB" id="A0AAE0EA56"/>
<reference evidence="2" key="1">
    <citation type="journal article" date="2023" name="Plant J.">
        <title>Genome sequences and population genomics provide insights into the demographic history, inbreeding, and mutation load of two 'living fossil' tree species of Dipteronia.</title>
        <authorList>
            <person name="Feng Y."/>
            <person name="Comes H.P."/>
            <person name="Chen J."/>
            <person name="Zhu S."/>
            <person name="Lu R."/>
            <person name="Zhang X."/>
            <person name="Li P."/>
            <person name="Qiu J."/>
            <person name="Olsen K.M."/>
            <person name="Qiu Y."/>
        </authorList>
    </citation>
    <scope>NUCLEOTIDE SEQUENCE</scope>
    <source>
        <strain evidence="2">NBL</strain>
    </source>
</reference>
<dbReference type="PANTHER" id="PTHR44137">
    <property type="entry name" value="BNAC03G44070D PROTEIN"/>
    <property type="match status" value="1"/>
</dbReference>
<protein>
    <recommendedName>
        <fullName evidence="1">J domain-containing protein</fullName>
    </recommendedName>
</protein>
<name>A0AAE0EA56_9ROSI</name>
<dbReference type="PANTHER" id="PTHR44137:SF32">
    <property type="entry name" value="DNAJ HEAT SHOCK AMINO-TERMINAL DOMAIN PROTEIN"/>
    <property type="match status" value="1"/>
</dbReference>
<gene>
    <name evidence="2" type="ORF">Dsin_014599</name>
</gene>
<dbReference type="EMBL" id="JANJYJ010000004">
    <property type="protein sequence ID" value="KAK3220629.1"/>
    <property type="molecule type" value="Genomic_DNA"/>
</dbReference>
<dbReference type="PROSITE" id="PS50076">
    <property type="entry name" value="DNAJ_2"/>
    <property type="match status" value="1"/>
</dbReference>
<evidence type="ECO:0000313" key="3">
    <source>
        <dbReference type="Proteomes" id="UP001281410"/>
    </source>
</evidence>
<dbReference type="SUPFAM" id="SSF46565">
    <property type="entry name" value="Chaperone J-domain"/>
    <property type="match status" value="1"/>
</dbReference>
<accession>A0AAE0EA56</accession>